<dbReference type="Proteomes" id="UP000247810">
    <property type="component" value="Unassembled WGS sequence"/>
</dbReference>
<gene>
    <name evidence="1" type="ORF">BO71DRAFT_393874</name>
</gene>
<dbReference type="EMBL" id="KZ825798">
    <property type="protein sequence ID" value="PYH99906.1"/>
    <property type="molecule type" value="Genomic_DNA"/>
</dbReference>
<reference evidence="1 2" key="1">
    <citation type="submission" date="2018-02" db="EMBL/GenBank/DDBJ databases">
        <title>The genomes of Aspergillus section Nigri reveals drivers in fungal speciation.</title>
        <authorList>
            <consortium name="DOE Joint Genome Institute"/>
            <person name="Vesth T.C."/>
            <person name="Nybo J."/>
            <person name="Theobald S."/>
            <person name="Brandl J."/>
            <person name="Frisvad J.C."/>
            <person name="Nielsen K.F."/>
            <person name="Lyhne E.K."/>
            <person name="Kogle M.E."/>
            <person name="Kuo A."/>
            <person name="Riley R."/>
            <person name="Clum A."/>
            <person name="Nolan M."/>
            <person name="Lipzen A."/>
            <person name="Salamov A."/>
            <person name="Henrissat B."/>
            <person name="Wiebenga A."/>
            <person name="De vries R.P."/>
            <person name="Grigoriev I.V."/>
            <person name="Mortensen U.H."/>
            <person name="Andersen M.R."/>
            <person name="Baker S.E."/>
        </authorList>
    </citation>
    <scope>NUCLEOTIDE SEQUENCE [LARGE SCALE GENOMIC DNA]</scope>
    <source>
        <strain evidence="1 2">CBS 707.79</strain>
    </source>
</reference>
<organism evidence="1 2">
    <name type="scientific">Aspergillus ellipticus CBS 707.79</name>
    <dbReference type="NCBI Taxonomy" id="1448320"/>
    <lineage>
        <taxon>Eukaryota</taxon>
        <taxon>Fungi</taxon>
        <taxon>Dikarya</taxon>
        <taxon>Ascomycota</taxon>
        <taxon>Pezizomycotina</taxon>
        <taxon>Eurotiomycetes</taxon>
        <taxon>Eurotiomycetidae</taxon>
        <taxon>Eurotiales</taxon>
        <taxon>Aspergillaceae</taxon>
        <taxon>Aspergillus</taxon>
        <taxon>Aspergillus subgen. Circumdati</taxon>
    </lineage>
</organism>
<dbReference type="OrthoDB" id="5244622at2759"/>
<dbReference type="STRING" id="1448320.A0A319DQK5"/>
<evidence type="ECO:0000313" key="2">
    <source>
        <dbReference type="Proteomes" id="UP000247810"/>
    </source>
</evidence>
<protein>
    <submittedName>
        <fullName evidence="1">Uncharacterized protein</fullName>
    </submittedName>
</protein>
<dbReference type="VEuPathDB" id="FungiDB:BO71DRAFT_393874"/>
<keyword evidence="2" id="KW-1185">Reference proteome</keyword>
<proteinExistence type="predicted"/>
<evidence type="ECO:0000313" key="1">
    <source>
        <dbReference type="EMBL" id="PYH99906.1"/>
    </source>
</evidence>
<dbReference type="AlphaFoldDB" id="A0A319DQK5"/>
<accession>A0A319DQK5</accession>
<name>A0A319DQK5_9EURO</name>
<sequence>MLPMATRVQSESIHPFSLLDSGLDDIKVPSLQPLPPMKLSSLVQPKVRKQLAKIGTDALIDEGVDNLAIPVLEPQRRQPFDNMKAPTSVRWDGKLRWALKGCSVFDNPDEEIDAFLYRPNVVAKESLSELWVFQYGLRYIPTKDEKDVYRTVAIENLPSDTTMEQVLPRIRGEIYSAQLLDTVPILGYNTALVTFVRQVDSLGFIESSGGKLDVGPAQAKATLVPTPTYPMTAAMTRLVLDKGYTRCICICGMRESMKGEIHRILARSAYFNYLERIDDGQVVGEVYVRFHSIKTATAAHELLEGHPSLGDCTFRFLRARQRDRQPRVGIWD</sequence>